<feature type="active site" description="Charge relay system" evidence="8 9">
    <location>
        <position position="168"/>
    </location>
</feature>
<dbReference type="InterPro" id="IPR022398">
    <property type="entry name" value="Peptidase_S8_His-AS"/>
</dbReference>
<evidence type="ECO:0000256" key="3">
    <source>
        <dbReference type="ARBA" id="ARBA00022525"/>
    </source>
</evidence>
<evidence type="ECO:0000256" key="1">
    <source>
        <dbReference type="ARBA" id="ARBA00011073"/>
    </source>
</evidence>
<dbReference type="OrthoDB" id="9798386at2"/>
<dbReference type="PROSITE" id="PS00137">
    <property type="entry name" value="SUBTILASE_HIS"/>
    <property type="match status" value="1"/>
</dbReference>
<dbReference type="PANTHER" id="PTHR43806">
    <property type="entry name" value="PEPTIDASE S8"/>
    <property type="match status" value="1"/>
</dbReference>
<dbReference type="InterPro" id="IPR003137">
    <property type="entry name" value="PA_domain"/>
</dbReference>
<dbReference type="CDD" id="cd07474">
    <property type="entry name" value="Peptidases_S8_subtilisin_Vpr-like"/>
    <property type="match status" value="1"/>
</dbReference>
<keyword evidence="15" id="KW-1185">Reference proteome</keyword>
<reference evidence="14 15" key="1">
    <citation type="submission" date="2017-07" db="EMBL/GenBank/DDBJ databases">
        <title>Virgibacillus sp. LM2416.</title>
        <authorList>
            <person name="Tak E.J."/>
            <person name="Bae J.-W."/>
        </authorList>
    </citation>
    <scope>NUCLEOTIDE SEQUENCE [LARGE SCALE GENOMIC DNA]</scope>
    <source>
        <strain evidence="14 15">LM2416</strain>
    </source>
</reference>
<sequence>MRLLIKLVLILALILTMQPFQVHSQEDKNVVSVIIEVEGDPDKREEYLHTYFPYVEVVATFDKLFNGLALKSSPRKLNEMGSLDFVKAVHPVRTYKATSTETKNVPVIPNNINNTDYTGDGVKVGVIDTGIDYNHPDLDVNYVDGYDLVDLDEDPMETQQEQGIPTMHGTHVAGIIGADGEFKGVAPDVDLYAYRALGPGGSGTSIQVIAAMEQAIEDGVDIINLSLGNTVNGPDFPTSVAVNRAVDLGVAVVIANGNAGPANWTVGSPATASKALSVGASTYPEKVPYLYESLQDKAIPLQSMNGAPAWDFTKDYEVASIEEANLRGKIAVVARGNKVPFYDKAKKAQEKGAEAVIIYNNEKGNFNGSVDSQQDPIEIPVASVSKKAGQWLIGQLEKGDLYLETNYQKVPRTIASFSSRGPVTVNWDIKPDVVAPGANILSTVPGGYAVLQGTSMAAPHVAGALALVEEAHPDWTVEQVTNALKTTAQPLYDQNGKIMDPIVQGMGLIQPKAAIQTDTILHEPLLSFGKVEEHKETKTVELTVENTSNHAQDYYFTIPNQQQGIRWHIPQQFSVKAHGKKSVPIKLDVTSDWLQKGIHQGYLTLNSEQKSYQLPYLFLNETGDYQKAMGLEFSLKPFSDDTYMYRLYVTDEAEHISVDLYNPDTLVHEQTLFEIDEPVVGMNEGYLDEKDVNASGNYLVLVTLTLSDGTYDSYVTELTMAPEK</sequence>
<dbReference type="InterPro" id="IPR046450">
    <property type="entry name" value="PA_dom_sf"/>
</dbReference>
<dbReference type="KEGG" id="vil:CFK37_07850"/>
<feature type="active site" description="Charge relay system" evidence="8 9">
    <location>
        <position position="128"/>
    </location>
</feature>
<keyword evidence="2" id="KW-0134">Cell wall</keyword>
<dbReference type="Proteomes" id="UP000198312">
    <property type="component" value="Chromosome"/>
</dbReference>
<evidence type="ECO:0000256" key="4">
    <source>
        <dbReference type="ARBA" id="ARBA00022670"/>
    </source>
</evidence>
<dbReference type="EMBL" id="CP022315">
    <property type="protein sequence ID" value="ASK62080.1"/>
    <property type="molecule type" value="Genomic_DNA"/>
</dbReference>
<evidence type="ECO:0000259" key="12">
    <source>
        <dbReference type="Pfam" id="PF00082"/>
    </source>
</evidence>
<evidence type="ECO:0000259" key="13">
    <source>
        <dbReference type="Pfam" id="PF02225"/>
    </source>
</evidence>
<dbReference type="RefSeq" id="WP_089061340.1">
    <property type="nucleotide sequence ID" value="NZ_CP022315.1"/>
</dbReference>
<evidence type="ECO:0000256" key="8">
    <source>
        <dbReference type="PIRSR" id="PIRSR615500-1"/>
    </source>
</evidence>
<feature type="chain" id="PRO_5012804327" evidence="11">
    <location>
        <begin position="25"/>
        <end position="724"/>
    </location>
</feature>
<accession>A0A220U1W4</accession>
<evidence type="ECO:0000256" key="11">
    <source>
        <dbReference type="SAM" id="SignalP"/>
    </source>
</evidence>
<dbReference type="PANTHER" id="PTHR43806:SF65">
    <property type="entry name" value="SERINE PROTEASE APRX"/>
    <property type="match status" value="1"/>
</dbReference>
<dbReference type="AlphaFoldDB" id="A0A220U1W4"/>
<dbReference type="GO" id="GO:0004252">
    <property type="term" value="F:serine-type endopeptidase activity"/>
    <property type="evidence" value="ECO:0007669"/>
    <property type="project" value="UniProtKB-UniRule"/>
</dbReference>
<evidence type="ECO:0000313" key="14">
    <source>
        <dbReference type="EMBL" id="ASK62080.1"/>
    </source>
</evidence>
<dbReference type="Gene3D" id="3.50.30.30">
    <property type="match status" value="1"/>
</dbReference>
<dbReference type="SUPFAM" id="SSF52743">
    <property type="entry name" value="Subtilisin-like"/>
    <property type="match status" value="1"/>
</dbReference>
<dbReference type="PROSITE" id="PS00136">
    <property type="entry name" value="SUBTILASE_ASP"/>
    <property type="match status" value="1"/>
</dbReference>
<keyword evidence="7 9" id="KW-0720">Serine protease</keyword>
<keyword evidence="6 9" id="KW-0378">Hydrolase</keyword>
<evidence type="ECO:0000256" key="7">
    <source>
        <dbReference type="ARBA" id="ARBA00022825"/>
    </source>
</evidence>
<dbReference type="PROSITE" id="PS00138">
    <property type="entry name" value="SUBTILASE_SER"/>
    <property type="match status" value="1"/>
</dbReference>
<dbReference type="InterPro" id="IPR034213">
    <property type="entry name" value="S8_Vpr-like"/>
</dbReference>
<feature type="domain" description="Peptidase S8/S53" evidence="12">
    <location>
        <begin position="119"/>
        <end position="491"/>
    </location>
</feature>
<dbReference type="Pfam" id="PF02225">
    <property type="entry name" value="PA"/>
    <property type="match status" value="1"/>
</dbReference>
<dbReference type="InterPro" id="IPR015500">
    <property type="entry name" value="Peptidase_S8_subtilisin-rel"/>
</dbReference>
<dbReference type="Pfam" id="PF00082">
    <property type="entry name" value="Peptidase_S8"/>
    <property type="match status" value="1"/>
</dbReference>
<evidence type="ECO:0000313" key="15">
    <source>
        <dbReference type="Proteomes" id="UP000198312"/>
    </source>
</evidence>
<dbReference type="SUPFAM" id="SSF52025">
    <property type="entry name" value="PA domain"/>
    <property type="match status" value="1"/>
</dbReference>
<protein>
    <submittedName>
        <fullName evidence="14">Peptidase S8</fullName>
    </submittedName>
</protein>
<dbReference type="InterPro" id="IPR000209">
    <property type="entry name" value="Peptidase_S8/S53_dom"/>
</dbReference>
<organism evidence="14 15">
    <name type="scientific">Virgibacillus phasianinus</name>
    <dbReference type="NCBI Taxonomy" id="2017483"/>
    <lineage>
        <taxon>Bacteria</taxon>
        <taxon>Bacillati</taxon>
        <taxon>Bacillota</taxon>
        <taxon>Bacilli</taxon>
        <taxon>Bacillales</taxon>
        <taxon>Bacillaceae</taxon>
        <taxon>Virgibacillus</taxon>
    </lineage>
</organism>
<dbReference type="InterPro" id="IPR050131">
    <property type="entry name" value="Peptidase_S8_subtilisin-like"/>
</dbReference>
<evidence type="ECO:0000256" key="2">
    <source>
        <dbReference type="ARBA" id="ARBA00022512"/>
    </source>
</evidence>
<comment type="similarity">
    <text evidence="1 9 10">Belongs to the peptidase S8 family.</text>
</comment>
<dbReference type="Gene3D" id="3.40.50.200">
    <property type="entry name" value="Peptidase S8/S53 domain"/>
    <property type="match status" value="1"/>
</dbReference>
<evidence type="ECO:0000256" key="9">
    <source>
        <dbReference type="PROSITE-ProRule" id="PRU01240"/>
    </source>
</evidence>
<gene>
    <name evidence="14" type="ORF">CFK37_07850</name>
</gene>
<keyword evidence="4 9" id="KW-0645">Protease</keyword>
<evidence type="ECO:0000256" key="10">
    <source>
        <dbReference type="RuleBase" id="RU003355"/>
    </source>
</evidence>
<name>A0A220U1W4_9BACI</name>
<feature type="domain" description="PA" evidence="13">
    <location>
        <begin position="321"/>
        <end position="392"/>
    </location>
</feature>
<dbReference type="InterPro" id="IPR023828">
    <property type="entry name" value="Peptidase_S8_Ser-AS"/>
</dbReference>
<dbReference type="InterPro" id="IPR023827">
    <property type="entry name" value="Peptidase_S8_Asp-AS"/>
</dbReference>
<evidence type="ECO:0000256" key="6">
    <source>
        <dbReference type="ARBA" id="ARBA00022801"/>
    </source>
</evidence>
<dbReference type="GO" id="GO:0006508">
    <property type="term" value="P:proteolysis"/>
    <property type="evidence" value="ECO:0007669"/>
    <property type="project" value="UniProtKB-KW"/>
</dbReference>
<proteinExistence type="inferred from homology"/>
<dbReference type="PROSITE" id="PS51892">
    <property type="entry name" value="SUBTILASE"/>
    <property type="match status" value="1"/>
</dbReference>
<feature type="active site" description="Charge relay system" evidence="8 9">
    <location>
        <position position="455"/>
    </location>
</feature>
<evidence type="ECO:0000256" key="5">
    <source>
        <dbReference type="ARBA" id="ARBA00022729"/>
    </source>
</evidence>
<feature type="signal peptide" evidence="11">
    <location>
        <begin position="1"/>
        <end position="24"/>
    </location>
</feature>
<dbReference type="InterPro" id="IPR036852">
    <property type="entry name" value="Peptidase_S8/S53_dom_sf"/>
</dbReference>
<keyword evidence="5 11" id="KW-0732">Signal</keyword>
<dbReference type="PRINTS" id="PR00723">
    <property type="entry name" value="SUBTILISIN"/>
</dbReference>
<keyword evidence="3" id="KW-0964">Secreted</keyword>